<evidence type="ECO:0000313" key="2">
    <source>
        <dbReference type="Proteomes" id="UP000887577"/>
    </source>
</evidence>
<dbReference type="AlphaFoldDB" id="A0A914XRK6"/>
<evidence type="ECO:0000313" key="3">
    <source>
        <dbReference type="WBParaSite" id="PSU_v2.g10628.t1"/>
    </source>
</evidence>
<keyword evidence="2" id="KW-1185">Reference proteome</keyword>
<reference evidence="3" key="1">
    <citation type="submission" date="2022-11" db="UniProtKB">
        <authorList>
            <consortium name="WormBaseParasite"/>
        </authorList>
    </citation>
    <scope>IDENTIFICATION</scope>
</reference>
<feature type="region of interest" description="Disordered" evidence="1">
    <location>
        <begin position="1"/>
        <end position="58"/>
    </location>
</feature>
<protein>
    <submittedName>
        <fullName evidence="3">Uncharacterized protein</fullName>
    </submittedName>
</protein>
<proteinExistence type="predicted"/>
<organism evidence="2 3">
    <name type="scientific">Panagrolaimus superbus</name>
    <dbReference type="NCBI Taxonomy" id="310955"/>
    <lineage>
        <taxon>Eukaryota</taxon>
        <taxon>Metazoa</taxon>
        <taxon>Ecdysozoa</taxon>
        <taxon>Nematoda</taxon>
        <taxon>Chromadorea</taxon>
        <taxon>Rhabditida</taxon>
        <taxon>Tylenchina</taxon>
        <taxon>Panagrolaimomorpha</taxon>
        <taxon>Panagrolaimoidea</taxon>
        <taxon>Panagrolaimidae</taxon>
        <taxon>Panagrolaimus</taxon>
    </lineage>
</organism>
<feature type="compositionally biased region" description="Low complexity" evidence="1">
    <location>
        <begin position="14"/>
        <end position="23"/>
    </location>
</feature>
<evidence type="ECO:0000256" key="1">
    <source>
        <dbReference type="SAM" id="MobiDB-lite"/>
    </source>
</evidence>
<feature type="compositionally biased region" description="Polar residues" evidence="1">
    <location>
        <begin position="1"/>
        <end position="13"/>
    </location>
</feature>
<name>A0A914XRK6_9BILA</name>
<accession>A0A914XRK6</accession>
<feature type="compositionally biased region" description="Polar residues" evidence="1">
    <location>
        <begin position="24"/>
        <end position="52"/>
    </location>
</feature>
<sequence>MPSNWHSTPATPVNNNTSNQSNNKFLSANPRSVRPSTPVQRPATASLSTTPLSRAVTPAKPAPIVTHIKSQDEFISKAASYDLEALKKELADLMAVESDEDDSGIPTIQKHQKAYIKQHLADLQSREEEILKETEELKTSLEFYKLEQDAQERFLNILETDEDFIPQTVLLPPDILVERIAEENQQTIAECNHEHYEFEKKHKIFERENTIIFPGTDECVDENRPLWYEPEDLDEFDHSREAYRPVIKSLAELMAEHREYLIDLRESRIQKYGALSKEWILKLEKTGRSTKKM</sequence>
<dbReference type="Proteomes" id="UP000887577">
    <property type="component" value="Unplaced"/>
</dbReference>
<dbReference type="WBParaSite" id="PSU_v2.g10628.t1">
    <property type="protein sequence ID" value="PSU_v2.g10628.t1"/>
    <property type="gene ID" value="PSU_v2.g10628"/>
</dbReference>